<dbReference type="Proteomes" id="UP000226712">
    <property type="component" value="Unassembled WGS sequence"/>
</dbReference>
<comment type="caution">
    <text evidence="2">The sequence shown here is derived from an EMBL/GenBank/DDBJ whole genome shotgun (WGS) entry which is preliminary data.</text>
</comment>
<feature type="compositionally biased region" description="Acidic residues" evidence="1">
    <location>
        <begin position="66"/>
        <end position="80"/>
    </location>
</feature>
<dbReference type="EMBL" id="NZBD01000002">
    <property type="protein sequence ID" value="MAG17938.1"/>
    <property type="molecule type" value="Genomic_DNA"/>
</dbReference>
<evidence type="ECO:0000256" key="1">
    <source>
        <dbReference type="SAM" id="MobiDB-lite"/>
    </source>
</evidence>
<evidence type="ECO:0000313" key="3">
    <source>
        <dbReference type="Proteomes" id="UP000226712"/>
    </source>
</evidence>
<feature type="non-terminal residue" evidence="2">
    <location>
        <position position="103"/>
    </location>
</feature>
<protein>
    <submittedName>
        <fullName evidence="2">Uncharacterized protein</fullName>
    </submittedName>
</protein>
<reference evidence="3" key="1">
    <citation type="submission" date="2017-09" db="EMBL/GenBank/DDBJ databases">
        <title>The Reconstruction of 2,631 Draft Metagenome-Assembled Genomes from the Global Oceans.</title>
        <authorList>
            <person name="Tully B.J."/>
            <person name="Graham E.D."/>
            <person name="Heidelberg J.F."/>
        </authorList>
    </citation>
    <scope>NUCLEOTIDE SEQUENCE [LARGE SCALE GENOMIC DNA]</scope>
</reference>
<proteinExistence type="predicted"/>
<sequence length="103" mass="11317">MVSNDVVMNTVKRMLSSGVDDDTIRMTLKGINLKDTEIDNFINEAKGVSPEKSSEAGSPVTPESEEHLEEADIEEAEEESERTPADVKKELEAVSQEQAAQHT</sequence>
<dbReference type="AlphaFoldDB" id="A0A2D6LPA7"/>
<accession>A0A2D6LPA7</accession>
<feature type="region of interest" description="Disordered" evidence="1">
    <location>
        <begin position="44"/>
        <end position="103"/>
    </location>
</feature>
<gene>
    <name evidence="2" type="ORF">CL944_00520</name>
</gene>
<organism evidence="2 3">
    <name type="scientific">Candidatus Iainarchaeum sp</name>
    <dbReference type="NCBI Taxonomy" id="3101447"/>
    <lineage>
        <taxon>Archaea</taxon>
        <taxon>Candidatus Iainarchaeota</taxon>
        <taxon>Candidatus Iainarchaeia</taxon>
        <taxon>Candidatus Iainarchaeales</taxon>
        <taxon>Candidatus Iainarchaeaceae</taxon>
        <taxon>Candidatus Iainarchaeum</taxon>
    </lineage>
</organism>
<feature type="compositionally biased region" description="Basic and acidic residues" evidence="1">
    <location>
        <begin position="81"/>
        <end position="92"/>
    </location>
</feature>
<name>A0A2D6LPA7_9ARCH</name>
<evidence type="ECO:0000313" key="2">
    <source>
        <dbReference type="EMBL" id="MAG17938.1"/>
    </source>
</evidence>